<dbReference type="PANTHER" id="PTHR40599:SF1">
    <property type="entry name" value="[CITRATE [PRO-3S]-LYASE] LIGASE"/>
    <property type="match status" value="1"/>
</dbReference>
<feature type="domain" description="N-acetyltransferase" evidence="1">
    <location>
        <begin position="1"/>
        <end position="129"/>
    </location>
</feature>
<dbReference type="InterPro" id="IPR016181">
    <property type="entry name" value="Acyl_CoA_acyltransferase"/>
</dbReference>
<dbReference type="PANTHER" id="PTHR40599">
    <property type="entry name" value="[CITRATE [PRO-3S]-LYASE] LIGASE"/>
    <property type="match status" value="1"/>
</dbReference>
<organism evidence="2 3">
    <name type="scientific">Sporomusa malonica</name>
    <dbReference type="NCBI Taxonomy" id="112901"/>
    <lineage>
        <taxon>Bacteria</taxon>
        <taxon>Bacillati</taxon>
        <taxon>Bacillota</taxon>
        <taxon>Negativicutes</taxon>
        <taxon>Selenomonadales</taxon>
        <taxon>Sporomusaceae</taxon>
        <taxon>Sporomusa</taxon>
    </lineage>
</organism>
<name>A0A1W1Y601_9FIRM</name>
<keyword evidence="2" id="KW-0808">Transferase</keyword>
<dbReference type="GO" id="GO:0008771">
    <property type="term" value="F:[citrate (pro-3S)-lyase] ligase activity"/>
    <property type="evidence" value="ECO:0007669"/>
    <property type="project" value="InterPro"/>
</dbReference>
<dbReference type="Pfam" id="PF00583">
    <property type="entry name" value="Acetyltransf_1"/>
    <property type="match status" value="1"/>
</dbReference>
<keyword evidence="3" id="KW-1185">Reference proteome</keyword>
<dbReference type="InterPro" id="IPR005216">
    <property type="entry name" value="Citrate_lyase_ligase"/>
</dbReference>
<dbReference type="Gene3D" id="3.40.630.30">
    <property type="match status" value="1"/>
</dbReference>
<dbReference type="AlphaFoldDB" id="A0A1W1Y601"/>
<evidence type="ECO:0000313" key="2">
    <source>
        <dbReference type="EMBL" id="SMC31612.1"/>
    </source>
</evidence>
<gene>
    <name evidence="2" type="ORF">SAMN04488500_10124</name>
</gene>
<evidence type="ECO:0000259" key="1">
    <source>
        <dbReference type="PROSITE" id="PS51186"/>
    </source>
</evidence>
<dbReference type="STRING" id="112901.SAMN04488500_10124"/>
<dbReference type="EMBL" id="FWXI01000001">
    <property type="protein sequence ID" value="SMC31612.1"/>
    <property type="molecule type" value="Genomic_DNA"/>
</dbReference>
<reference evidence="2 3" key="1">
    <citation type="submission" date="2017-04" db="EMBL/GenBank/DDBJ databases">
        <authorList>
            <person name="Afonso C.L."/>
            <person name="Miller P.J."/>
            <person name="Scott M.A."/>
            <person name="Spackman E."/>
            <person name="Goraichik I."/>
            <person name="Dimitrov K.M."/>
            <person name="Suarez D.L."/>
            <person name="Swayne D.E."/>
        </authorList>
    </citation>
    <scope>NUCLEOTIDE SEQUENCE [LARGE SCALE GENOMIC DNA]</scope>
    <source>
        <strain evidence="2 3">DSM 5090</strain>
    </source>
</reference>
<protein>
    <submittedName>
        <fullName evidence="2">Acetyltransferase (GNAT) domain-containing protein</fullName>
    </submittedName>
</protein>
<sequence>MYCELFEEREISLQKEKEVVVVREFLAQFGLLLDAAVEYTLALYREGRIIATGSLVGEKLCCIAVDPAFQGNGLAAKVVSKLIQEAGRRGHYHYLIYANLETEQLFSSLGFIEVTRVDPCTVLLESGLNTAGR</sequence>
<accession>A0A1W1Y601</accession>
<evidence type="ECO:0000313" key="3">
    <source>
        <dbReference type="Proteomes" id="UP000192738"/>
    </source>
</evidence>
<dbReference type="Proteomes" id="UP000192738">
    <property type="component" value="Unassembled WGS sequence"/>
</dbReference>
<dbReference type="RefSeq" id="WP_176215322.1">
    <property type="nucleotide sequence ID" value="NZ_CP155572.1"/>
</dbReference>
<proteinExistence type="predicted"/>
<dbReference type="SUPFAM" id="SSF55729">
    <property type="entry name" value="Acyl-CoA N-acyltransferases (Nat)"/>
    <property type="match status" value="1"/>
</dbReference>
<dbReference type="GO" id="GO:0016747">
    <property type="term" value="F:acyltransferase activity, transferring groups other than amino-acyl groups"/>
    <property type="evidence" value="ECO:0007669"/>
    <property type="project" value="InterPro"/>
</dbReference>
<dbReference type="PROSITE" id="PS51186">
    <property type="entry name" value="GNAT"/>
    <property type="match status" value="1"/>
</dbReference>
<dbReference type="InterPro" id="IPR000182">
    <property type="entry name" value="GNAT_dom"/>
</dbReference>